<evidence type="ECO:0000256" key="2">
    <source>
        <dbReference type="SAM" id="SignalP"/>
    </source>
</evidence>
<comment type="caution">
    <text evidence="3">The sequence shown here is derived from an EMBL/GenBank/DDBJ whole genome shotgun (WGS) entry which is preliminary data.</text>
</comment>
<proteinExistence type="predicted"/>
<protein>
    <recommendedName>
        <fullName evidence="5">Extracellular membrane protein CFEM domain-containing protein</fullName>
    </recommendedName>
</protein>
<sequence length="258" mass="25995">MRHFITASVIIGAAVAQTADDIIACANAAISNGDTYSFSNCEGKSAQDCFCSNSDAISNLSPSTASACSGIDINTLIDSLCPSNSTSNSTSSSSSSSSSASRETHATPFRHASKPMERVQAPNAHMNMERAYAPAEPAVPRVVYVTETRTDCSCKTTPASMARISQIPVNVPASSSMSSMIAASSAAPSASYSHGMMVNAASSSVVFGSQASAATPSPSGVDANRFSSFQGAGAKSVSVHGGVAALGVAAVMALMAAL</sequence>
<evidence type="ECO:0000313" key="4">
    <source>
        <dbReference type="Proteomes" id="UP000177622"/>
    </source>
</evidence>
<feature type="signal peptide" evidence="2">
    <location>
        <begin position="1"/>
        <end position="16"/>
    </location>
</feature>
<keyword evidence="4" id="KW-1185">Reference proteome</keyword>
<dbReference type="GeneID" id="34578879"/>
<accession>A0A1F5LBN4</accession>
<feature type="chain" id="PRO_5009519442" description="Extracellular membrane protein CFEM domain-containing protein" evidence="2">
    <location>
        <begin position="17"/>
        <end position="258"/>
    </location>
</feature>
<evidence type="ECO:0000256" key="1">
    <source>
        <dbReference type="SAM" id="MobiDB-lite"/>
    </source>
</evidence>
<dbReference type="OrthoDB" id="4364984at2759"/>
<evidence type="ECO:0000313" key="3">
    <source>
        <dbReference type="EMBL" id="OGE50628.1"/>
    </source>
</evidence>
<dbReference type="EMBL" id="LXJU01000016">
    <property type="protein sequence ID" value="OGE50628.1"/>
    <property type="molecule type" value="Genomic_DNA"/>
</dbReference>
<evidence type="ECO:0008006" key="5">
    <source>
        <dbReference type="Google" id="ProtNLM"/>
    </source>
</evidence>
<organism evidence="3 4">
    <name type="scientific">Penicillium arizonense</name>
    <dbReference type="NCBI Taxonomy" id="1835702"/>
    <lineage>
        <taxon>Eukaryota</taxon>
        <taxon>Fungi</taxon>
        <taxon>Dikarya</taxon>
        <taxon>Ascomycota</taxon>
        <taxon>Pezizomycotina</taxon>
        <taxon>Eurotiomycetes</taxon>
        <taxon>Eurotiomycetidae</taxon>
        <taxon>Eurotiales</taxon>
        <taxon>Aspergillaceae</taxon>
        <taxon>Penicillium</taxon>
    </lineage>
</organism>
<gene>
    <name evidence="3" type="ORF">PENARI_c016G09792</name>
</gene>
<feature type="compositionally biased region" description="Low complexity" evidence="1">
    <location>
        <begin position="87"/>
        <end position="99"/>
    </location>
</feature>
<dbReference type="AlphaFoldDB" id="A0A1F5LBN4"/>
<reference evidence="3 4" key="1">
    <citation type="journal article" date="2016" name="Sci. Rep.">
        <title>Penicillium arizonense, a new, genome sequenced fungal species, reveals a high chemical diversity in secreted metabolites.</title>
        <authorList>
            <person name="Grijseels S."/>
            <person name="Nielsen J.C."/>
            <person name="Randelovic M."/>
            <person name="Nielsen J."/>
            <person name="Nielsen K.F."/>
            <person name="Workman M."/>
            <person name="Frisvad J.C."/>
        </authorList>
    </citation>
    <scope>NUCLEOTIDE SEQUENCE [LARGE SCALE GENOMIC DNA]</scope>
    <source>
        <strain evidence="3 4">CBS 141311</strain>
    </source>
</reference>
<dbReference type="Proteomes" id="UP000177622">
    <property type="component" value="Unassembled WGS sequence"/>
</dbReference>
<feature type="region of interest" description="Disordered" evidence="1">
    <location>
        <begin position="87"/>
        <end position="116"/>
    </location>
</feature>
<keyword evidence="2" id="KW-0732">Signal</keyword>
<name>A0A1F5LBN4_PENAI</name>
<dbReference type="RefSeq" id="XP_022486074.1">
    <property type="nucleotide sequence ID" value="XM_022634145.1"/>
</dbReference>